<feature type="transmembrane region" description="Helical" evidence="1">
    <location>
        <begin position="500"/>
        <end position="521"/>
    </location>
</feature>
<dbReference type="GeneID" id="126884024"/>
<feature type="transmembrane region" description="Helical" evidence="1">
    <location>
        <begin position="353"/>
        <end position="372"/>
    </location>
</feature>
<feature type="transmembrane region" description="Helical" evidence="1">
    <location>
        <begin position="541"/>
        <end position="559"/>
    </location>
</feature>
<sequence length="584" mass="67893">MLPPLYKMAHYTQCAADPSNYYCSAQAELIVPSTNLNMVNMLKNISLDISRFDRKFIYRTLCIPKRFIKDDFELNSYSSYLVNEEIEPFRLSAKVEDTTCNKIKLEMNAYDIIFLILVIVYNVLVIFATYKGKIYEKEQGFKKTISKLSLFHTWKIRSRIPDTTDFKNLLNVNGTRVLAMLYIICLHLFLIYHGTFISDPETFEHLLYTFTEYIIGYSAMYMVLHFFLISSWLLTIQVYNIHEKRQLTLKNIGILIINRYFRLNFSIFALMIFSVTSFATRLAGPANFYAVISNQKACNENWFASLFFFANFYRLGDICNVVTWHVSADFQLYVINLFLLYIKLKYKFNDIKFFATVLIFSMFLHGMVLQIFDADPIYPPVPRYCELHYWYSSLNFVVSYMSPASIWPSTLIGIIFGLVYIKTKNVNIKASVILNTIWCVTTLGLIYLSVRMGSVKINGVKRSMLGPIIKPLFCLGCAIGVYGMSHNLGGPVKKLMESKIFVVLSNFVYGIYLTHFLFLVLINKFNTEPIYINLWKMVQDYIISVILSLLFGIYFTLIVEEPGNMLQKKILPQITKWEKISKTN</sequence>
<dbReference type="EnsemblMetazoa" id="XM_050649807.1">
    <property type="protein sequence ID" value="XP_050505764.1"/>
    <property type="gene ID" value="LOC126884024"/>
</dbReference>
<reference evidence="3" key="1">
    <citation type="submission" date="2025-05" db="UniProtKB">
        <authorList>
            <consortium name="EnsemblMetazoa"/>
        </authorList>
    </citation>
    <scope>IDENTIFICATION</scope>
</reference>
<dbReference type="Pfam" id="PF01757">
    <property type="entry name" value="Acyl_transf_3"/>
    <property type="match status" value="1"/>
</dbReference>
<feature type="transmembrane region" description="Helical" evidence="1">
    <location>
        <begin position="177"/>
        <end position="194"/>
    </location>
</feature>
<evidence type="ECO:0000256" key="1">
    <source>
        <dbReference type="SAM" id="Phobius"/>
    </source>
</evidence>
<dbReference type="RefSeq" id="XP_050505764.1">
    <property type="nucleotide sequence ID" value="XM_050649807.1"/>
</dbReference>
<feature type="transmembrane region" description="Helical" evidence="1">
    <location>
        <begin position="322"/>
        <end position="341"/>
    </location>
</feature>
<evidence type="ECO:0000259" key="2">
    <source>
        <dbReference type="Pfam" id="PF01757"/>
    </source>
</evidence>
<keyword evidence="1" id="KW-0472">Membrane</keyword>
<evidence type="ECO:0000313" key="4">
    <source>
        <dbReference type="Proteomes" id="UP001652700"/>
    </source>
</evidence>
<dbReference type="InterPro" id="IPR002656">
    <property type="entry name" value="Acyl_transf_3_dom"/>
</dbReference>
<organism evidence="3 4">
    <name type="scientific">Diabrotica virgifera virgifera</name>
    <name type="common">western corn rootworm</name>
    <dbReference type="NCBI Taxonomy" id="50390"/>
    <lineage>
        <taxon>Eukaryota</taxon>
        <taxon>Metazoa</taxon>
        <taxon>Ecdysozoa</taxon>
        <taxon>Arthropoda</taxon>
        <taxon>Hexapoda</taxon>
        <taxon>Insecta</taxon>
        <taxon>Pterygota</taxon>
        <taxon>Neoptera</taxon>
        <taxon>Endopterygota</taxon>
        <taxon>Coleoptera</taxon>
        <taxon>Polyphaga</taxon>
        <taxon>Cucujiformia</taxon>
        <taxon>Chrysomeloidea</taxon>
        <taxon>Chrysomelidae</taxon>
        <taxon>Galerucinae</taxon>
        <taxon>Diabroticina</taxon>
        <taxon>Diabroticites</taxon>
        <taxon>Diabrotica</taxon>
    </lineage>
</organism>
<protein>
    <recommendedName>
        <fullName evidence="2">Acyltransferase 3 domain-containing protein</fullName>
    </recommendedName>
</protein>
<dbReference type="PANTHER" id="PTHR11161:SF72">
    <property type="entry name" value="FI21449P1"/>
    <property type="match status" value="1"/>
</dbReference>
<feature type="transmembrane region" description="Helical" evidence="1">
    <location>
        <begin position="214"/>
        <end position="239"/>
    </location>
</feature>
<keyword evidence="4" id="KW-1185">Reference proteome</keyword>
<name>A0ABM5K6F7_DIAVI</name>
<proteinExistence type="predicted"/>
<dbReference type="PANTHER" id="PTHR11161">
    <property type="entry name" value="O-ACYLTRANSFERASE"/>
    <property type="match status" value="1"/>
</dbReference>
<feature type="transmembrane region" description="Helical" evidence="1">
    <location>
        <begin position="260"/>
        <end position="279"/>
    </location>
</feature>
<keyword evidence="1" id="KW-1133">Transmembrane helix</keyword>
<feature type="domain" description="Acyltransferase 3" evidence="2">
    <location>
        <begin position="171"/>
        <end position="555"/>
    </location>
</feature>
<feature type="transmembrane region" description="Helical" evidence="1">
    <location>
        <begin position="112"/>
        <end position="130"/>
    </location>
</feature>
<dbReference type="InterPro" id="IPR052728">
    <property type="entry name" value="O2_lipid_transport_reg"/>
</dbReference>
<feature type="transmembrane region" description="Helical" evidence="1">
    <location>
        <begin position="400"/>
        <end position="421"/>
    </location>
</feature>
<feature type="transmembrane region" description="Helical" evidence="1">
    <location>
        <begin position="468"/>
        <end position="488"/>
    </location>
</feature>
<accession>A0ABM5K6F7</accession>
<keyword evidence="1" id="KW-0812">Transmembrane</keyword>
<dbReference type="Proteomes" id="UP001652700">
    <property type="component" value="Unplaced"/>
</dbReference>
<feature type="transmembrane region" description="Helical" evidence="1">
    <location>
        <begin position="428"/>
        <end position="448"/>
    </location>
</feature>
<evidence type="ECO:0000313" key="3">
    <source>
        <dbReference type="EnsemblMetazoa" id="XP_050505764.1"/>
    </source>
</evidence>